<keyword evidence="3" id="KW-0328">Glycosyltransferase</keyword>
<dbReference type="Pfam" id="PF00201">
    <property type="entry name" value="UDPGT"/>
    <property type="match status" value="1"/>
</dbReference>
<dbReference type="PANTHER" id="PTHR48043">
    <property type="entry name" value="EG:EG0003.4 PROTEIN-RELATED"/>
    <property type="match status" value="1"/>
</dbReference>
<dbReference type="AlphaFoldDB" id="A0A2G9TZT0"/>
<comment type="similarity">
    <text evidence="1">Belongs to the UDP-glycosyltransferase family.</text>
</comment>
<keyword evidence="5" id="KW-0732">Signal</keyword>
<evidence type="ECO:0000256" key="5">
    <source>
        <dbReference type="ARBA" id="ARBA00022729"/>
    </source>
</evidence>
<protein>
    <recommendedName>
        <fullName evidence="2">glucuronosyltransferase</fullName>
        <ecNumber evidence="2">2.4.1.17</ecNumber>
    </recommendedName>
</protein>
<evidence type="ECO:0000256" key="1">
    <source>
        <dbReference type="ARBA" id="ARBA00009995"/>
    </source>
</evidence>
<dbReference type="SUPFAM" id="SSF53756">
    <property type="entry name" value="UDP-Glycosyltransferase/glycogen phosphorylase"/>
    <property type="match status" value="1"/>
</dbReference>
<comment type="catalytic activity">
    <reaction evidence="6">
        <text>glucuronate acceptor + UDP-alpha-D-glucuronate = acceptor beta-D-glucuronoside + UDP + H(+)</text>
        <dbReference type="Rhea" id="RHEA:21032"/>
        <dbReference type="ChEBI" id="CHEBI:15378"/>
        <dbReference type="ChEBI" id="CHEBI:58052"/>
        <dbReference type="ChEBI" id="CHEBI:58223"/>
        <dbReference type="ChEBI" id="CHEBI:132367"/>
        <dbReference type="ChEBI" id="CHEBI:132368"/>
        <dbReference type="EC" id="2.4.1.17"/>
    </reaction>
</comment>
<feature type="non-terminal residue" evidence="7">
    <location>
        <position position="1"/>
    </location>
</feature>
<evidence type="ECO:0000256" key="4">
    <source>
        <dbReference type="ARBA" id="ARBA00022679"/>
    </source>
</evidence>
<name>A0A2G9TZT0_TELCI</name>
<reference evidence="7 8" key="1">
    <citation type="submission" date="2015-09" db="EMBL/GenBank/DDBJ databases">
        <title>Draft genome of the parasitic nematode Teladorsagia circumcincta isolate WARC Sus (inbred).</title>
        <authorList>
            <person name="Mitreva M."/>
        </authorList>
    </citation>
    <scope>NUCLEOTIDE SEQUENCE [LARGE SCALE GENOMIC DNA]</scope>
    <source>
        <strain evidence="7 8">S</strain>
    </source>
</reference>
<evidence type="ECO:0000256" key="3">
    <source>
        <dbReference type="ARBA" id="ARBA00022676"/>
    </source>
</evidence>
<dbReference type="EMBL" id="KZ350918">
    <property type="protein sequence ID" value="PIO63427.1"/>
    <property type="molecule type" value="Genomic_DNA"/>
</dbReference>
<dbReference type="EC" id="2.4.1.17" evidence="2"/>
<evidence type="ECO:0000313" key="7">
    <source>
        <dbReference type="EMBL" id="PIO63427.1"/>
    </source>
</evidence>
<keyword evidence="8" id="KW-1185">Reference proteome</keyword>
<dbReference type="InterPro" id="IPR050271">
    <property type="entry name" value="UDP-glycosyltransferase"/>
</dbReference>
<dbReference type="PANTHER" id="PTHR48043:SF23">
    <property type="entry name" value="UDP-GLUCURONOSYLTRANSFERASE"/>
    <property type="match status" value="1"/>
</dbReference>
<dbReference type="OrthoDB" id="5835829at2759"/>
<evidence type="ECO:0000313" key="8">
    <source>
        <dbReference type="Proteomes" id="UP000230423"/>
    </source>
</evidence>
<proteinExistence type="inferred from homology"/>
<gene>
    <name evidence="7" type="ORF">TELCIR_14972</name>
</gene>
<dbReference type="InterPro" id="IPR002213">
    <property type="entry name" value="UDP_glucos_trans"/>
</dbReference>
<sequence length="144" mass="15694">TILLPTMVAEHGAKTGVKLTKKIIKKPIDPRVDEIQRYRPGMLSQMWSMEPSIFGLMQLGQNLSASFAYLCEDLISDDALLKQLADEKFDVGIAEAFSICGLGIFEALKIPSSISTFSGVHLDVISTSIGEPITPSYVPGKLHD</sequence>
<dbReference type="Proteomes" id="UP000230423">
    <property type="component" value="Unassembled WGS sequence"/>
</dbReference>
<organism evidence="7 8">
    <name type="scientific">Teladorsagia circumcincta</name>
    <name type="common">Brown stomach worm</name>
    <name type="synonym">Ostertagia circumcincta</name>
    <dbReference type="NCBI Taxonomy" id="45464"/>
    <lineage>
        <taxon>Eukaryota</taxon>
        <taxon>Metazoa</taxon>
        <taxon>Ecdysozoa</taxon>
        <taxon>Nematoda</taxon>
        <taxon>Chromadorea</taxon>
        <taxon>Rhabditida</taxon>
        <taxon>Rhabditina</taxon>
        <taxon>Rhabditomorpha</taxon>
        <taxon>Strongyloidea</taxon>
        <taxon>Trichostrongylidae</taxon>
        <taxon>Teladorsagia</taxon>
    </lineage>
</organism>
<evidence type="ECO:0000256" key="6">
    <source>
        <dbReference type="ARBA" id="ARBA00047475"/>
    </source>
</evidence>
<evidence type="ECO:0000256" key="2">
    <source>
        <dbReference type="ARBA" id="ARBA00012544"/>
    </source>
</evidence>
<dbReference type="GO" id="GO:0015020">
    <property type="term" value="F:glucuronosyltransferase activity"/>
    <property type="evidence" value="ECO:0007669"/>
    <property type="project" value="UniProtKB-EC"/>
</dbReference>
<accession>A0A2G9TZT0</accession>
<keyword evidence="4" id="KW-0808">Transferase</keyword>